<evidence type="ECO:0000313" key="1">
    <source>
        <dbReference type="EMBL" id="QUC66497.1"/>
    </source>
</evidence>
<sequence>MKKSLTALLVLILMAVLCACAGAEDAGKTDLFDLWDYGGESMTWVASVVPVNEGTVMTSPAVLPENTEHLAVSDGKNFWEVQAVLQDDDGLLAMVFYDSTETPERCEPWTLLKLGTSADVEDCVVRSGDAFGSRVNRGVQYAQEIMRERRFEVLSLTGPAALGSPVLTTDGQLAGIVVAEWAEGDNQVLAVTPEEIIYTWYRVSSLLKNLPDWQDMPAGMDVTIQQNQVTFDWTEDMKLPETAEGESLYLVVVDTGNDFFRYNLVNPGQNSLSLLLTPGRFYFAGFVASAGAPEEFPETYATFSVPAAKPLTEYGFHPLVTAIAEAPEGGLQENEAPVPVTEVTEELLRSGRAYFYSSSAYEVTEDVTNQTLVITLTAPDGVCYSHNTGWSYLKECMAEDTWYLSLKEIGLTEGLEQKNYPEGIYRVAYYVNGYLADTFEFELK</sequence>
<organism evidence="1 2">
    <name type="scientific">Aristaeella hokkaidonensis</name>
    <dbReference type="NCBI Taxonomy" id="3046382"/>
    <lineage>
        <taxon>Bacteria</taxon>
        <taxon>Bacillati</taxon>
        <taxon>Bacillota</taxon>
        <taxon>Clostridia</taxon>
        <taxon>Eubacteriales</taxon>
        <taxon>Aristaeellaceae</taxon>
        <taxon>Aristaeella</taxon>
    </lineage>
</organism>
<proteinExistence type="predicted"/>
<name>A0AC61MVV7_9FIRM</name>
<keyword evidence="2" id="KW-1185">Reference proteome</keyword>
<protein>
    <submittedName>
        <fullName evidence="1">Uncharacterized protein</fullName>
    </submittedName>
</protein>
<dbReference type="EMBL" id="CP068393">
    <property type="protein sequence ID" value="QUC66497.1"/>
    <property type="molecule type" value="Genomic_DNA"/>
</dbReference>
<dbReference type="Proteomes" id="UP000682782">
    <property type="component" value="Chromosome"/>
</dbReference>
<gene>
    <name evidence="1" type="ORF">JYE49_11585</name>
</gene>
<evidence type="ECO:0000313" key="2">
    <source>
        <dbReference type="Proteomes" id="UP000682782"/>
    </source>
</evidence>
<accession>A0AC61MVV7</accession>
<reference evidence="1" key="1">
    <citation type="submission" date="2021-01" db="EMBL/GenBank/DDBJ databases">
        <title>Complete genome sequence of Clostridiales bacterium R-7.</title>
        <authorList>
            <person name="Mahoney-Kurpe S.C."/>
            <person name="Palevich N."/>
            <person name="Koike S."/>
            <person name="Moon C.D."/>
            <person name="Attwood G.T."/>
        </authorList>
    </citation>
    <scope>NUCLEOTIDE SEQUENCE</scope>
    <source>
        <strain evidence="1">R-7</strain>
    </source>
</reference>